<evidence type="ECO:0000313" key="1">
    <source>
        <dbReference type="EMBL" id="KIK82124.1"/>
    </source>
</evidence>
<gene>
    <name evidence="1" type="ORF">PAXRUDRAFT_832393</name>
</gene>
<dbReference type="InParanoid" id="A0A0D0DKA3"/>
<sequence>MAERMALCAQLLCDATFRYLLKRNFALLVVTTATLSHAFQILTQATPHNHCQPQFSIFFVRIIARTLSG</sequence>
<organism evidence="1 2">
    <name type="scientific">Paxillus rubicundulus Ve08.2h10</name>
    <dbReference type="NCBI Taxonomy" id="930991"/>
    <lineage>
        <taxon>Eukaryota</taxon>
        <taxon>Fungi</taxon>
        <taxon>Dikarya</taxon>
        <taxon>Basidiomycota</taxon>
        <taxon>Agaricomycotina</taxon>
        <taxon>Agaricomycetes</taxon>
        <taxon>Agaricomycetidae</taxon>
        <taxon>Boletales</taxon>
        <taxon>Paxilineae</taxon>
        <taxon>Paxillaceae</taxon>
        <taxon>Paxillus</taxon>
    </lineage>
</organism>
<dbReference type="Proteomes" id="UP000054538">
    <property type="component" value="Unassembled WGS sequence"/>
</dbReference>
<accession>A0A0D0DKA3</accession>
<dbReference type="EMBL" id="KN825675">
    <property type="protein sequence ID" value="KIK82124.1"/>
    <property type="molecule type" value="Genomic_DNA"/>
</dbReference>
<proteinExistence type="predicted"/>
<dbReference type="HOGENOM" id="CLU_2776707_0_0_1"/>
<keyword evidence="2" id="KW-1185">Reference proteome</keyword>
<name>A0A0D0DKA3_9AGAM</name>
<dbReference type="AlphaFoldDB" id="A0A0D0DKA3"/>
<protein>
    <submittedName>
        <fullName evidence="1">Uncharacterized protein</fullName>
    </submittedName>
</protein>
<reference evidence="1 2" key="1">
    <citation type="submission" date="2014-04" db="EMBL/GenBank/DDBJ databases">
        <authorList>
            <consortium name="DOE Joint Genome Institute"/>
            <person name="Kuo A."/>
            <person name="Kohler A."/>
            <person name="Jargeat P."/>
            <person name="Nagy L.G."/>
            <person name="Floudas D."/>
            <person name="Copeland A."/>
            <person name="Barry K.W."/>
            <person name="Cichocki N."/>
            <person name="Veneault-Fourrey C."/>
            <person name="LaButti K."/>
            <person name="Lindquist E.A."/>
            <person name="Lipzen A."/>
            <person name="Lundell T."/>
            <person name="Morin E."/>
            <person name="Murat C."/>
            <person name="Sun H."/>
            <person name="Tunlid A."/>
            <person name="Henrissat B."/>
            <person name="Grigoriev I.V."/>
            <person name="Hibbett D.S."/>
            <person name="Martin F."/>
            <person name="Nordberg H.P."/>
            <person name="Cantor M.N."/>
            <person name="Hua S.X."/>
        </authorList>
    </citation>
    <scope>NUCLEOTIDE SEQUENCE [LARGE SCALE GENOMIC DNA]</scope>
    <source>
        <strain evidence="1 2">Ve08.2h10</strain>
    </source>
</reference>
<reference evidence="2" key="2">
    <citation type="submission" date="2015-01" db="EMBL/GenBank/DDBJ databases">
        <title>Evolutionary Origins and Diversification of the Mycorrhizal Mutualists.</title>
        <authorList>
            <consortium name="DOE Joint Genome Institute"/>
            <consortium name="Mycorrhizal Genomics Consortium"/>
            <person name="Kohler A."/>
            <person name="Kuo A."/>
            <person name="Nagy L.G."/>
            <person name="Floudas D."/>
            <person name="Copeland A."/>
            <person name="Barry K.W."/>
            <person name="Cichocki N."/>
            <person name="Veneault-Fourrey C."/>
            <person name="LaButti K."/>
            <person name="Lindquist E.A."/>
            <person name="Lipzen A."/>
            <person name="Lundell T."/>
            <person name="Morin E."/>
            <person name="Murat C."/>
            <person name="Riley R."/>
            <person name="Ohm R."/>
            <person name="Sun H."/>
            <person name="Tunlid A."/>
            <person name="Henrissat B."/>
            <person name="Grigoriev I.V."/>
            <person name="Hibbett D.S."/>
            <person name="Martin F."/>
        </authorList>
    </citation>
    <scope>NUCLEOTIDE SEQUENCE [LARGE SCALE GENOMIC DNA]</scope>
    <source>
        <strain evidence="2">Ve08.2h10</strain>
    </source>
</reference>
<evidence type="ECO:0000313" key="2">
    <source>
        <dbReference type="Proteomes" id="UP000054538"/>
    </source>
</evidence>